<feature type="domain" description="RRM" evidence="4">
    <location>
        <begin position="311"/>
        <end position="426"/>
    </location>
</feature>
<dbReference type="Gene3D" id="3.30.70.330">
    <property type="match status" value="1"/>
</dbReference>
<dbReference type="EMBL" id="PDUG01000004">
    <property type="protein sequence ID" value="PIC33220.1"/>
    <property type="molecule type" value="Genomic_DNA"/>
</dbReference>
<evidence type="ECO:0000259" key="4">
    <source>
        <dbReference type="PROSITE" id="PS50102"/>
    </source>
</evidence>
<feature type="compositionally biased region" description="Basic and acidic residues" evidence="3">
    <location>
        <begin position="71"/>
        <end position="81"/>
    </location>
</feature>
<feature type="compositionally biased region" description="Basic and acidic residues" evidence="3">
    <location>
        <begin position="13"/>
        <end position="31"/>
    </location>
</feature>
<evidence type="ECO:0000313" key="5">
    <source>
        <dbReference type="EMBL" id="PIC33220.1"/>
    </source>
</evidence>
<feature type="region of interest" description="Disordered" evidence="3">
    <location>
        <begin position="420"/>
        <end position="439"/>
    </location>
</feature>
<dbReference type="CDD" id="cd00590">
    <property type="entry name" value="RRM_SF"/>
    <property type="match status" value="1"/>
</dbReference>
<feature type="compositionally biased region" description="Basic residues" evidence="3">
    <location>
        <begin position="82"/>
        <end position="91"/>
    </location>
</feature>
<proteinExistence type="predicted"/>
<dbReference type="GO" id="GO:0003723">
    <property type="term" value="F:RNA binding"/>
    <property type="evidence" value="ECO:0007669"/>
    <property type="project" value="UniProtKB-UniRule"/>
</dbReference>
<evidence type="ECO:0000256" key="3">
    <source>
        <dbReference type="SAM" id="MobiDB-lite"/>
    </source>
</evidence>
<organism evidence="5 6">
    <name type="scientific">Caenorhabditis nigoni</name>
    <dbReference type="NCBI Taxonomy" id="1611254"/>
    <lineage>
        <taxon>Eukaryota</taxon>
        <taxon>Metazoa</taxon>
        <taxon>Ecdysozoa</taxon>
        <taxon>Nematoda</taxon>
        <taxon>Chromadorea</taxon>
        <taxon>Rhabditida</taxon>
        <taxon>Rhabditina</taxon>
        <taxon>Rhabditomorpha</taxon>
        <taxon>Rhabditoidea</taxon>
        <taxon>Rhabditidae</taxon>
        <taxon>Peloderinae</taxon>
        <taxon>Caenorhabditis</taxon>
    </lineage>
</organism>
<keyword evidence="2" id="KW-0175">Coiled coil</keyword>
<dbReference type="Proteomes" id="UP000230233">
    <property type="component" value="Chromosome IV"/>
</dbReference>
<accession>A0A2G5U0Y2</accession>
<dbReference type="STRING" id="1611254.A0A2G5U0Y2"/>
<feature type="compositionally biased region" description="Basic residues" evidence="3">
    <location>
        <begin position="1"/>
        <end position="12"/>
    </location>
</feature>
<dbReference type="InterPro" id="IPR000504">
    <property type="entry name" value="RRM_dom"/>
</dbReference>
<evidence type="ECO:0000256" key="1">
    <source>
        <dbReference type="PROSITE-ProRule" id="PRU00176"/>
    </source>
</evidence>
<reference evidence="6" key="1">
    <citation type="submission" date="2017-10" db="EMBL/GenBank/DDBJ databases">
        <title>Rapid genome shrinkage in a self-fertile nematode reveals novel sperm competition proteins.</title>
        <authorList>
            <person name="Yin D."/>
            <person name="Schwarz E.M."/>
            <person name="Thomas C.G."/>
            <person name="Felde R.L."/>
            <person name="Korf I.F."/>
            <person name="Cutter A.D."/>
            <person name="Schartner C.M."/>
            <person name="Ralston E.J."/>
            <person name="Meyer B.J."/>
            <person name="Haag E.S."/>
        </authorList>
    </citation>
    <scope>NUCLEOTIDE SEQUENCE [LARGE SCALE GENOMIC DNA]</scope>
    <source>
        <strain evidence="6">JU1422</strain>
    </source>
</reference>
<feature type="compositionally biased region" description="Basic and acidic residues" evidence="3">
    <location>
        <begin position="420"/>
        <end position="438"/>
    </location>
</feature>
<feature type="region of interest" description="Disordered" evidence="3">
    <location>
        <begin position="626"/>
        <end position="650"/>
    </location>
</feature>
<gene>
    <name evidence="5" type="primary">Cni-Y59E9AL.36</name>
    <name evidence="5" type="synonym">Cnig_chr_IV.g13279</name>
    <name evidence="5" type="ORF">B9Z55_013279</name>
</gene>
<sequence length="826" mass="98988">MAGRQKRKRKRRPSVEETPAKRARREEEGKTSEASNKPKTPRAPRTPRTPKIPTNSKNTPRTPKTPKKTPKPSEEPKETPKKSKRTRKRKKKDAETPEASKPEKPEKPAKNPRDKSKTPKKDSKISEKASKTPKKIPKKKGNSKKKAPKKKPGLPRTKSRKPSRTRKAIGKRKRKKLTKIGELRVKNRTKKRRMKIGLARRRLELRSRRPRINDIRQKVVRVIERSLVEAPKIPLICHLFQDRDSLGTPRALLRQVLRTLKISNFVKRTHLLKNNHMKSLSKFTTLFVIEEDEPYGPLYIKYWPIYNSDLATVYVDRLPEACNEAQLLRLAQCYGTVAELSVGRKTNRWVRPLFHPRKRQPGHPPAKTWHKWIPKKKPLINVGGRPKPFGFVRFVDQESAEKMIKEFIVNDPSIIHERMEEKRRQEAEERLQERPHQDPEDEIQIPDILVPEEIENLLPVVPREFPRPRPFVDLQMIKMFREIRYLKRRRRRRPFPMYLRLYKLQRRFDELCRREHICLRRAGIIDPRARIRRREKMQISFQFWREFKKRFENIPEVSRKGREAIFRYILPIFLEFFLCFYMNLHNFLHKMKPKNYSIPRSFRLNFRDYFPEYFWVTRAGFPSESAITRNSGRAPPPCSPKNDDDESQKTPFPYYINKKKRLTKKEKQRIKLEKAEKKRKRELKKNRKFKFRKRKPKGTFYLDRWVDGRIIKKRVRRRKKQSRKSPKYIPGGQVRRFFQDIQVLSLKKYKELKEEYLELIRIEKERAREEAEAPPPAPEPAPEPERVEELMEEDVPEVLEEPEGLDPEWEDPDMDDNELHDPFFHV</sequence>
<feature type="compositionally biased region" description="Basic and acidic residues" evidence="3">
    <location>
        <begin position="817"/>
        <end position="826"/>
    </location>
</feature>
<dbReference type="SUPFAM" id="SSF54928">
    <property type="entry name" value="RNA-binding domain, RBD"/>
    <property type="match status" value="1"/>
</dbReference>
<evidence type="ECO:0000313" key="6">
    <source>
        <dbReference type="Proteomes" id="UP000230233"/>
    </source>
</evidence>
<protein>
    <recommendedName>
        <fullName evidence="4">RRM domain-containing protein</fullName>
    </recommendedName>
</protein>
<comment type="caution">
    <text evidence="5">The sequence shown here is derived from an EMBL/GenBank/DDBJ whole genome shotgun (WGS) entry which is preliminary data.</text>
</comment>
<dbReference type="InterPro" id="IPR012677">
    <property type="entry name" value="Nucleotide-bd_a/b_plait_sf"/>
</dbReference>
<feature type="coiled-coil region" evidence="2">
    <location>
        <begin position="660"/>
        <end position="687"/>
    </location>
</feature>
<keyword evidence="6" id="KW-1185">Reference proteome</keyword>
<dbReference type="OrthoDB" id="5872083at2759"/>
<evidence type="ECO:0000256" key="2">
    <source>
        <dbReference type="SAM" id="Coils"/>
    </source>
</evidence>
<feature type="region of interest" description="Disordered" evidence="3">
    <location>
        <begin position="767"/>
        <end position="826"/>
    </location>
</feature>
<dbReference type="PROSITE" id="PS50102">
    <property type="entry name" value="RRM"/>
    <property type="match status" value="1"/>
</dbReference>
<feature type="compositionally biased region" description="Basic residues" evidence="3">
    <location>
        <begin position="131"/>
        <end position="175"/>
    </location>
</feature>
<dbReference type="InterPro" id="IPR035979">
    <property type="entry name" value="RBD_domain_sf"/>
</dbReference>
<feature type="compositionally biased region" description="Low complexity" evidence="3">
    <location>
        <begin position="49"/>
        <end position="62"/>
    </location>
</feature>
<name>A0A2G5U0Y2_9PELO</name>
<feature type="region of interest" description="Disordered" evidence="3">
    <location>
        <begin position="1"/>
        <end position="175"/>
    </location>
</feature>
<feature type="compositionally biased region" description="Acidic residues" evidence="3">
    <location>
        <begin position="790"/>
        <end position="816"/>
    </location>
</feature>
<dbReference type="AlphaFoldDB" id="A0A2G5U0Y2"/>
<feature type="compositionally biased region" description="Basic and acidic residues" evidence="3">
    <location>
        <begin position="92"/>
        <end position="130"/>
    </location>
</feature>
<keyword evidence="1" id="KW-0694">RNA-binding</keyword>